<feature type="transmembrane region" description="Helical" evidence="11">
    <location>
        <begin position="129"/>
        <end position="150"/>
    </location>
</feature>
<keyword evidence="5 11" id="KW-0812">Transmembrane</keyword>
<dbReference type="Proteomes" id="UP000694915">
    <property type="component" value="Unplaced"/>
</dbReference>
<accession>A0ABM0LT04</accession>
<protein>
    <recommendedName>
        <fullName evidence="11">Vomeronasal type-1 receptor</fullName>
    </recommendedName>
</protein>
<dbReference type="Gene3D" id="1.20.1070.10">
    <property type="entry name" value="Rhodopsin 7-helix transmembrane proteins"/>
    <property type="match status" value="1"/>
</dbReference>
<keyword evidence="9 11" id="KW-0675">Receptor</keyword>
<evidence type="ECO:0000256" key="7">
    <source>
        <dbReference type="ARBA" id="ARBA00023040"/>
    </source>
</evidence>
<comment type="subcellular location">
    <subcellularLocation>
        <location evidence="1 11">Cell membrane</location>
        <topology evidence="1 11">Multi-pass membrane protein</topology>
    </subcellularLocation>
</comment>
<feature type="transmembrane region" description="Helical" evidence="11">
    <location>
        <begin position="6"/>
        <end position="33"/>
    </location>
</feature>
<sequence>MDSRNLAIGMIFLLQTTVGTLGNFYLLFDNLVFHQNKRKLKPMDLILMHMFMVNSLILLLKGLPNTLALFDLKQFFNDWSYQLFLYILRVFRSMSIATTCLLSVFQAIMISHERSCWKILKVKSPSNTGLFISMCWIFYIMVNAIFPVYISVKFNKKNITTETNFEHYSVVDHDKTTVSLYIAFFVFPELLISVLITWSSSSMIVNLYRHKQRVQYIHNTHVSHRRSIELRATHSILALVSTFLTFYTFSAILYVCIVLAYGRNTLLVNITTILTLFFPSFGPFILRARALTCPVPAFYGKRIQKP</sequence>
<evidence type="ECO:0000256" key="2">
    <source>
        <dbReference type="ARBA" id="ARBA00010663"/>
    </source>
</evidence>
<dbReference type="SUPFAM" id="SSF81321">
    <property type="entry name" value="Family A G protein-coupled receptor-like"/>
    <property type="match status" value="1"/>
</dbReference>
<organism evidence="13 14">
    <name type="scientific">Microtus ochrogaster</name>
    <name type="common">Prairie vole</name>
    <dbReference type="NCBI Taxonomy" id="79684"/>
    <lineage>
        <taxon>Eukaryota</taxon>
        <taxon>Metazoa</taxon>
        <taxon>Chordata</taxon>
        <taxon>Craniata</taxon>
        <taxon>Vertebrata</taxon>
        <taxon>Euteleostomi</taxon>
        <taxon>Mammalia</taxon>
        <taxon>Eutheria</taxon>
        <taxon>Euarchontoglires</taxon>
        <taxon>Glires</taxon>
        <taxon>Rodentia</taxon>
        <taxon>Myomorpha</taxon>
        <taxon>Muroidea</taxon>
        <taxon>Cricetidae</taxon>
        <taxon>Arvicolinae</taxon>
        <taxon>Microtus</taxon>
    </lineage>
</organism>
<proteinExistence type="inferred from homology"/>
<keyword evidence="6 11" id="KW-1133">Transmembrane helix</keyword>
<reference evidence="14" key="1">
    <citation type="submission" date="2025-08" db="UniProtKB">
        <authorList>
            <consortium name="RefSeq"/>
        </authorList>
    </citation>
    <scope>IDENTIFICATION</scope>
</reference>
<dbReference type="PROSITE" id="PS50262">
    <property type="entry name" value="G_PROTEIN_RECEP_F1_2"/>
    <property type="match status" value="1"/>
</dbReference>
<evidence type="ECO:0000259" key="12">
    <source>
        <dbReference type="PROSITE" id="PS50262"/>
    </source>
</evidence>
<feature type="domain" description="G-protein coupled receptors family 1 profile" evidence="12">
    <location>
        <begin position="22"/>
        <end position="286"/>
    </location>
</feature>
<evidence type="ECO:0000313" key="14">
    <source>
        <dbReference type="RefSeq" id="XP_005372247.1"/>
    </source>
</evidence>
<dbReference type="InterPro" id="IPR004072">
    <property type="entry name" value="Vmron_rcpt_1"/>
</dbReference>
<name>A0ABM0LT04_MICOH</name>
<keyword evidence="4 11" id="KW-0589">Pheromone response</keyword>
<dbReference type="PRINTS" id="PR01534">
    <property type="entry name" value="VOMERONASL1R"/>
</dbReference>
<keyword evidence="7 11" id="KW-0297">G-protein coupled receptor</keyword>
<keyword evidence="8 11" id="KW-0472">Membrane</keyword>
<dbReference type="GeneID" id="101997345"/>
<dbReference type="PANTHER" id="PTHR24062">
    <property type="entry name" value="VOMERONASAL TYPE-1 RECEPTOR"/>
    <property type="match status" value="1"/>
</dbReference>
<feature type="transmembrane region" description="Helical" evidence="11">
    <location>
        <begin position="236"/>
        <end position="260"/>
    </location>
</feature>
<feature type="transmembrane region" description="Helical" evidence="11">
    <location>
        <begin position="180"/>
        <end position="208"/>
    </location>
</feature>
<dbReference type="RefSeq" id="XP_005372247.1">
    <property type="nucleotide sequence ID" value="XM_005372190.1"/>
</dbReference>
<evidence type="ECO:0000313" key="13">
    <source>
        <dbReference type="Proteomes" id="UP000694915"/>
    </source>
</evidence>
<feature type="transmembrane region" description="Helical" evidence="11">
    <location>
        <begin position="83"/>
        <end position="108"/>
    </location>
</feature>
<evidence type="ECO:0000256" key="10">
    <source>
        <dbReference type="ARBA" id="ARBA00023224"/>
    </source>
</evidence>
<keyword evidence="13" id="KW-1185">Reference proteome</keyword>
<keyword evidence="3 11" id="KW-1003">Cell membrane</keyword>
<evidence type="ECO:0000256" key="6">
    <source>
        <dbReference type="ARBA" id="ARBA00022989"/>
    </source>
</evidence>
<gene>
    <name evidence="14" type="primary">LOC101997345</name>
</gene>
<feature type="transmembrane region" description="Helical" evidence="11">
    <location>
        <begin position="266"/>
        <end position="286"/>
    </location>
</feature>
<keyword evidence="10 11" id="KW-0807">Transducer</keyword>
<comment type="similarity">
    <text evidence="2 11">Belongs to the G-protein coupled receptor 1 family.</text>
</comment>
<evidence type="ECO:0000256" key="9">
    <source>
        <dbReference type="ARBA" id="ARBA00023170"/>
    </source>
</evidence>
<evidence type="ECO:0000256" key="3">
    <source>
        <dbReference type="ARBA" id="ARBA00022475"/>
    </source>
</evidence>
<evidence type="ECO:0000256" key="5">
    <source>
        <dbReference type="ARBA" id="ARBA00022692"/>
    </source>
</evidence>
<evidence type="ECO:0000256" key="8">
    <source>
        <dbReference type="ARBA" id="ARBA00023136"/>
    </source>
</evidence>
<evidence type="ECO:0000256" key="11">
    <source>
        <dbReference type="RuleBase" id="RU364061"/>
    </source>
</evidence>
<evidence type="ECO:0000256" key="1">
    <source>
        <dbReference type="ARBA" id="ARBA00004651"/>
    </source>
</evidence>
<feature type="transmembrane region" description="Helical" evidence="11">
    <location>
        <begin position="45"/>
        <end position="63"/>
    </location>
</feature>
<dbReference type="Pfam" id="PF03402">
    <property type="entry name" value="V1R"/>
    <property type="match status" value="1"/>
</dbReference>
<evidence type="ECO:0000256" key="4">
    <source>
        <dbReference type="ARBA" id="ARBA00022507"/>
    </source>
</evidence>
<dbReference type="InterPro" id="IPR017452">
    <property type="entry name" value="GPCR_Rhodpsn_7TM"/>
</dbReference>